<keyword evidence="1" id="KW-0812">Transmembrane</keyword>
<gene>
    <name evidence="2" type="ORF">SGFS_026400</name>
</gene>
<feature type="transmembrane region" description="Helical" evidence="1">
    <location>
        <begin position="212"/>
        <end position="231"/>
    </location>
</feature>
<keyword evidence="3" id="KW-1185">Reference proteome</keyword>
<feature type="transmembrane region" description="Helical" evidence="1">
    <location>
        <begin position="269"/>
        <end position="293"/>
    </location>
</feature>
<keyword evidence="1" id="KW-1133">Transmembrane helix</keyword>
<evidence type="ECO:0008006" key="4">
    <source>
        <dbReference type="Google" id="ProtNLM"/>
    </source>
</evidence>
<evidence type="ECO:0000313" key="2">
    <source>
        <dbReference type="EMBL" id="BBC31346.1"/>
    </source>
</evidence>
<feature type="transmembrane region" description="Helical" evidence="1">
    <location>
        <begin position="12"/>
        <end position="30"/>
    </location>
</feature>
<reference evidence="2 3" key="1">
    <citation type="journal article" date="2010" name="ChemBioChem">
        <title>Cloning and characterization of the biosynthetic gene cluster of 16-membered macrolide antibiotic FD-891: involvement of a dual functional cytochrome P450 monooxygenase catalyzing epoxidation and hydroxylation.</title>
        <authorList>
            <person name="Kudo F."/>
            <person name="Motegi A."/>
            <person name="Mizoue K."/>
            <person name="Eguchi T."/>
        </authorList>
    </citation>
    <scope>NUCLEOTIDE SEQUENCE [LARGE SCALE GENOMIC DNA]</scope>
    <source>
        <strain evidence="2 3">A-8890</strain>
    </source>
</reference>
<protein>
    <recommendedName>
        <fullName evidence="4">Integral membrane protein</fullName>
    </recommendedName>
</protein>
<proteinExistence type="predicted"/>
<dbReference type="RefSeq" id="WP_286250035.1">
    <property type="nucleotide sequence ID" value="NZ_AP018448.1"/>
</dbReference>
<reference evidence="2 3" key="2">
    <citation type="journal article" date="2023" name="ChemBioChem">
        <title>Acyltransferase Domain Exchange between Two Independent Type I Polyketide Synthases in the Same Producer Strain of Macrolide Antibiotics.</title>
        <authorList>
            <person name="Kudo F."/>
            <person name="Kishikawa K."/>
            <person name="Tsuboi K."/>
            <person name="Kido T."/>
            <person name="Usui T."/>
            <person name="Hashimoto J."/>
            <person name="Shin-Ya K."/>
            <person name="Miyanaga A."/>
            <person name="Eguchi T."/>
        </authorList>
    </citation>
    <scope>NUCLEOTIDE SEQUENCE [LARGE SCALE GENOMIC DNA]</scope>
    <source>
        <strain evidence="2 3">A-8890</strain>
    </source>
</reference>
<evidence type="ECO:0000313" key="3">
    <source>
        <dbReference type="Proteomes" id="UP001321542"/>
    </source>
</evidence>
<dbReference type="EMBL" id="AP018448">
    <property type="protein sequence ID" value="BBC31346.1"/>
    <property type="molecule type" value="Genomic_DNA"/>
</dbReference>
<sequence length="305" mass="33311">MSTTGRELTRRLWILLALGAATTLVLFGAYRGVHDDGVPLAESSEPGILAVDTALKAVNKAHKEVVEGESQGDAASRFHIQMSVVHQNIALAAFENLNGQDARQGLQTVTGLITVYSVQMEYVQQVGREPNGSALRKVQLHFAEQVKIDIEGRLETLRNDELGEAGKRASFPWYLWLGWSTVLVLSLALCATLVETQWFWRRRFHRAVHPPLLAATVLYVAGVAVLGWVTLEARAAMPAYAAALGLPRDRDGAPSVGEDVGEHMRHAGFWASLSDGVLIGGVVLMALVVAGLWPRISEYRFKAPR</sequence>
<evidence type="ECO:0000256" key="1">
    <source>
        <dbReference type="SAM" id="Phobius"/>
    </source>
</evidence>
<organism evidence="2 3">
    <name type="scientific">Streptomyces graminofaciens</name>
    <dbReference type="NCBI Taxonomy" id="68212"/>
    <lineage>
        <taxon>Bacteria</taxon>
        <taxon>Bacillati</taxon>
        <taxon>Actinomycetota</taxon>
        <taxon>Actinomycetes</taxon>
        <taxon>Kitasatosporales</taxon>
        <taxon>Streptomycetaceae</taxon>
        <taxon>Streptomyces</taxon>
    </lineage>
</organism>
<dbReference type="Proteomes" id="UP001321542">
    <property type="component" value="Chromosome"/>
</dbReference>
<keyword evidence="1" id="KW-0472">Membrane</keyword>
<accession>A0ABN5VDT4</accession>
<name>A0ABN5VDT4_9ACTN</name>
<feature type="transmembrane region" description="Helical" evidence="1">
    <location>
        <begin position="173"/>
        <end position="200"/>
    </location>
</feature>